<dbReference type="SMART" id="SM00895">
    <property type="entry name" value="FCD"/>
    <property type="match status" value="1"/>
</dbReference>
<evidence type="ECO:0000259" key="4">
    <source>
        <dbReference type="PROSITE" id="PS50949"/>
    </source>
</evidence>
<reference evidence="5 6" key="1">
    <citation type="submission" date="2018-11" db="EMBL/GenBank/DDBJ databases">
        <title>Genomic Encyclopedia of Type Strains, Phase IV (KMG-IV): sequencing the most valuable type-strain genomes for metagenomic binning, comparative biology and taxonomic classification.</title>
        <authorList>
            <person name="Goeker M."/>
        </authorList>
    </citation>
    <scope>NUCLEOTIDE SEQUENCE [LARGE SCALE GENOMIC DNA]</scope>
    <source>
        <strain evidence="5 6">DSM 100316</strain>
    </source>
</reference>
<name>A0A3N2DP41_9GAMM</name>
<keyword evidence="1" id="KW-0805">Transcription regulation</keyword>
<proteinExistence type="predicted"/>
<dbReference type="Gene3D" id="1.10.10.10">
    <property type="entry name" value="Winged helix-like DNA-binding domain superfamily/Winged helix DNA-binding domain"/>
    <property type="match status" value="1"/>
</dbReference>
<dbReference type="OrthoDB" id="9799812at2"/>
<dbReference type="Pfam" id="PF00392">
    <property type="entry name" value="GntR"/>
    <property type="match status" value="1"/>
</dbReference>
<evidence type="ECO:0000313" key="5">
    <source>
        <dbReference type="EMBL" id="ROS01573.1"/>
    </source>
</evidence>
<dbReference type="GO" id="GO:0003677">
    <property type="term" value="F:DNA binding"/>
    <property type="evidence" value="ECO:0007669"/>
    <property type="project" value="UniProtKB-KW"/>
</dbReference>
<dbReference type="EMBL" id="RKHR01000004">
    <property type="protein sequence ID" value="ROS01573.1"/>
    <property type="molecule type" value="Genomic_DNA"/>
</dbReference>
<gene>
    <name evidence="5" type="ORF">EDC56_2015</name>
</gene>
<keyword evidence="6" id="KW-1185">Reference proteome</keyword>
<dbReference type="PRINTS" id="PR00035">
    <property type="entry name" value="HTHGNTR"/>
</dbReference>
<dbReference type="Proteomes" id="UP000275394">
    <property type="component" value="Unassembled WGS sequence"/>
</dbReference>
<dbReference type="PROSITE" id="PS50949">
    <property type="entry name" value="HTH_GNTR"/>
    <property type="match status" value="1"/>
</dbReference>
<dbReference type="InterPro" id="IPR036390">
    <property type="entry name" value="WH_DNA-bd_sf"/>
</dbReference>
<dbReference type="GO" id="GO:0003700">
    <property type="term" value="F:DNA-binding transcription factor activity"/>
    <property type="evidence" value="ECO:0007669"/>
    <property type="project" value="InterPro"/>
</dbReference>
<evidence type="ECO:0000256" key="1">
    <source>
        <dbReference type="ARBA" id="ARBA00023015"/>
    </source>
</evidence>
<dbReference type="InterPro" id="IPR011711">
    <property type="entry name" value="GntR_C"/>
</dbReference>
<keyword evidence="2" id="KW-0238">DNA-binding</keyword>
<dbReference type="PANTHER" id="PTHR43537">
    <property type="entry name" value="TRANSCRIPTIONAL REGULATOR, GNTR FAMILY"/>
    <property type="match status" value="1"/>
</dbReference>
<dbReference type="Pfam" id="PF07729">
    <property type="entry name" value="FCD"/>
    <property type="match status" value="1"/>
</dbReference>
<accession>A0A3N2DP41</accession>
<feature type="domain" description="HTH gntR-type" evidence="4">
    <location>
        <begin position="18"/>
        <end position="85"/>
    </location>
</feature>
<keyword evidence="3" id="KW-0804">Transcription</keyword>
<sequence length="241" mass="27780">MDASNTPHTQAQPHSVRRNTVNHIYQELKEQILRFDIPPGARLTEVQTAQKFGVSRTPIRQALQHLETDGLLVIRPKQGCFVRSVELDAIKHYYQLREYLEQMAVRTACKNMSDQALQALANQWQPNTLALRNSDTLLEQDERFHLQLARGGGNKVLPRYLREINGHIRLIRLGLLQQDQHPDDMAEEHFAIIQALLQRNEELACQRMDRHINTRTLLLDSLDLTTITQSHTVTTPPNTFN</sequence>
<dbReference type="RefSeq" id="WP_123712350.1">
    <property type="nucleotide sequence ID" value="NZ_RKHR01000004.1"/>
</dbReference>
<dbReference type="Gene3D" id="1.20.120.530">
    <property type="entry name" value="GntR ligand-binding domain-like"/>
    <property type="match status" value="1"/>
</dbReference>
<dbReference type="SUPFAM" id="SSF48008">
    <property type="entry name" value="GntR ligand-binding domain-like"/>
    <property type="match status" value="1"/>
</dbReference>
<comment type="caution">
    <text evidence="5">The sequence shown here is derived from an EMBL/GenBank/DDBJ whole genome shotgun (WGS) entry which is preliminary data.</text>
</comment>
<evidence type="ECO:0000256" key="3">
    <source>
        <dbReference type="ARBA" id="ARBA00023163"/>
    </source>
</evidence>
<dbReference type="AlphaFoldDB" id="A0A3N2DP41"/>
<dbReference type="SMART" id="SM00345">
    <property type="entry name" value="HTH_GNTR"/>
    <property type="match status" value="1"/>
</dbReference>
<evidence type="ECO:0000313" key="6">
    <source>
        <dbReference type="Proteomes" id="UP000275394"/>
    </source>
</evidence>
<dbReference type="InterPro" id="IPR008920">
    <property type="entry name" value="TF_FadR/GntR_C"/>
</dbReference>
<organism evidence="5 6">
    <name type="scientific">Sinobacterium caligoides</name>
    <dbReference type="NCBI Taxonomy" id="933926"/>
    <lineage>
        <taxon>Bacteria</taxon>
        <taxon>Pseudomonadati</taxon>
        <taxon>Pseudomonadota</taxon>
        <taxon>Gammaproteobacteria</taxon>
        <taxon>Cellvibrionales</taxon>
        <taxon>Spongiibacteraceae</taxon>
        <taxon>Sinobacterium</taxon>
    </lineage>
</organism>
<evidence type="ECO:0000256" key="2">
    <source>
        <dbReference type="ARBA" id="ARBA00023125"/>
    </source>
</evidence>
<protein>
    <submittedName>
        <fullName evidence="5">GntR family transcriptional regulator</fullName>
    </submittedName>
</protein>
<dbReference type="InterPro" id="IPR036388">
    <property type="entry name" value="WH-like_DNA-bd_sf"/>
</dbReference>
<dbReference type="InterPro" id="IPR000524">
    <property type="entry name" value="Tscrpt_reg_HTH_GntR"/>
</dbReference>
<dbReference type="CDD" id="cd07377">
    <property type="entry name" value="WHTH_GntR"/>
    <property type="match status" value="1"/>
</dbReference>
<dbReference type="PANTHER" id="PTHR43537:SF45">
    <property type="entry name" value="GNTR FAMILY REGULATORY PROTEIN"/>
    <property type="match status" value="1"/>
</dbReference>
<dbReference type="SUPFAM" id="SSF46785">
    <property type="entry name" value="Winged helix' DNA-binding domain"/>
    <property type="match status" value="1"/>
</dbReference>